<evidence type="ECO:0008006" key="11">
    <source>
        <dbReference type="Google" id="ProtNLM"/>
    </source>
</evidence>
<dbReference type="PANTHER" id="PTHR11584:SF369">
    <property type="entry name" value="MITOGEN-ACTIVATED PROTEIN KINASE KINASE KINASE 19-RELATED"/>
    <property type="match status" value="1"/>
</dbReference>
<organism evidence="9 10">
    <name type="scientific">Phytophthora ramorum</name>
    <name type="common">Sudden oak death agent</name>
    <dbReference type="NCBI Taxonomy" id="164328"/>
    <lineage>
        <taxon>Eukaryota</taxon>
        <taxon>Sar</taxon>
        <taxon>Stramenopiles</taxon>
        <taxon>Oomycota</taxon>
        <taxon>Peronosporomycetes</taxon>
        <taxon>Peronosporales</taxon>
        <taxon>Peronosporaceae</taxon>
        <taxon>Phytophthora</taxon>
    </lineage>
</organism>
<feature type="domain" description="Protein kinase" evidence="7">
    <location>
        <begin position="129"/>
        <end position="301"/>
    </location>
</feature>
<dbReference type="GO" id="GO:0004674">
    <property type="term" value="F:protein serine/threonine kinase activity"/>
    <property type="evidence" value="ECO:0007669"/>
    <property type="project" value="UniProtKB-KW"/>
</dbReference>
<dbReference type="GO" id="GO:0005509">
    <property type="term" value="F:calcium ion binding"/>
    <property type="evidence" value="ECO:0007669"/>
    <property type="project" value="InterPro"/>
</dbReference>
<dbReference type="PANTHER" id="PTHR11584">
    <property type="entry name" value="SERINE/THREONINE PROTEIN KINASE"/>
    <property type="match status" value="1"/>
</dbReference>
<proteinExistence type="inferred from homology"/>
<dbReference type="eggNOG" id="KOG0198">
    <property type="taxonomic scope" value="Eukaryota"/>
</dbReference>
<dbReference type="InterPro" id="IPR002048">
    <property type="entry name" value="EF_hand_dom"/>
</dbReference>
<dbReference type="Proteomes" id="UP000005238">
    <property type="component" value="Unassembled WGS sequence"/>
</dbReference>
<reference evidence="9" key="2">
    <citation type="submission" date="2015-06" db="UniProtKB">
        <authorList>
            <consortium name="EnsemblProtists"/>
        </authorList>
    </citation>
    <scope>IDENTIFICATION</scope>
    <source>
        <strain evidence="9">Pr102</strain>
    </source>
</reference>
<keyword evidence="2" id="KW-0808">Transferase</keyword>
<evidence type="ECO:0000313" key="10">
    <source>
        <dbReference type="Proteomes" id="UP000005238"/>
    </source>
</evidence>
<dbReference type="EMBL" id="DS566080">
    <property type="status" value="NOT_ANNOTATED_CDS"/>
    <property type="molecule type" value="Genomic_DNA"/>
</dbReference>
<keyword evidence="5" id="KW-0067">ATP-binding</keyword>
<evidence type="ECO:0000256" key="3">
    <source>
        <dbReference type="ARBA" id="ARBA00022741"/>
    </source>
</evidence>
<keyword evidence="10" id="KW-1185">Reference proteome</keyword>
<dbReference type="HOGENOM" id="CLU_059275_0_0_1"/>
<dbReference type="PROSITE" id="PS50011">
    <property type="entry name" value="PROTEIN_KINASE_DOM"/>
    <property type="match status" value="1"/>
</dbReference>
<evidence type="ECO:0000256" key="5">
    <source>
        <dbReference type="ARBA" id="ARBA00022840"/>
    </source>
</evidence>
<keyword evidence="1" id="KW-0723">Serine/threonine-protein kinase</keyword>
<dbReference type="OMA" id="NQHGPRI"/>
<evidence type="ECO:0000259" key="7">
    <source>
        <dbReference type="PROSITE" id="PS50011"/>
    </source>
</evidence>
<comment type="similarity">
    <text evidence="6">Belongs to the protein kinase superfamily. Ser/Thr protein kinase family. CDPK subfamily.</text>
</comment>
<accession>H3GZB8</accession>
<dbReference type="InterPro" id="IPR000719">
    <property type="entry name" value="Prot_kinase_dom"/>
</dbReference>
<evidence type="ECO:0000256" key="4">
    <source>
        <dbReference type="ARBA" id="ARBA00022777"/>
    </source>
</evidence>
<evidence type="ECO:0000313" key="9">
    <source>
        <dbReference type="EnsemblProtists" id="Phyra83121"/>
    </source>
</evidence>
<keyword evidence="4" id="KW-0418">Kinase</keyword>
<protein>
    <recommendedName>
        <fullName evidence="11">Protein kinase domain-containing protein</fullName>
    </recommendedName>
</protein>
<dbReference type="EnsemblProtists" id="Phyra83121">
    <property type="protein sequence ID" value="Phyra83121"/>
    <property type="gene ID" value="Phyra83121"/>
</dbReference>
<name>H3GZB8_PHYRM</name>
<dbReference type="InParanoid" id="H3GZB8"/>
<evidence type="ECO:0000256" key="1">
    <source>
        <dbReference type="ARBA" id="ARBA00022527"/>
    </source>
</evidence>
<sequence length="301" mass="33867">MGSVASHCVSIASASRVREGVLVALGRHFTGNQDAAGQSSRSWLSACFQRYDENGSGCVSCDAVLNVVAELTLFRIHEWSANEVSQFCAFFFRGEDSEQNFDYRLFLDYLFFPVNQHGPRIKLKQQVAIDEVFSIHGGKLLLTPLGPEEPEERASRPIILKQLDLKRLAAEAEKLPQFGGADELVAQLRHRVNELRLLTHPNLAGFQTTLHNGTSLYVVQEQHQICSLRTILESFGPMKESTIRRYLLQILQALSFLHDHVHIDTYGLLKLTDFGLRRCLLPLLAPTTTMDDDMARKNLCV</sequence>
<keyword evidence="3" id="KW-0547">Nucleotide-binding</keyword>
<dbReference type="InterPro" id="IPR011009">
    <property type="entry name" value="Kinase-like_dom_sf"/>
</dbReference>
<dbReference type="GO" id="GO:0005524">
    <property type="term" value="F:ATP binding"/>
    <property type="evidence" value="ECO:0007669"/>
    <property type="project" value="UniProtKB-KW"/>
</dbReference>
<reference evidence="10" key="1">
    <citation type="journal article" date="2006" name="Science">
        <title>Phytophthora genome sequences uncover evolutionary origins and mechanisms of pathogenesis.</title>
        <authorList>
            <person name="Tyler B.M."/>
            <person name="Tripathy S."/>
            <person name="Zhang X."/>
            <person name="Dehal P."/>
            <person name="Jiang R.H."/>
            <person name="Aerts A."/>
            <person name="Arredondo F.D."/>
            <person name="Baxter L."/>
            <person name="Bensasson D."/>
            <person name="Beynon J.L."/>
            <person name="Chapman J."/>
            <person name="Damasceno C.M."/>
            <person name="Dorrance A.E."/>
            <person name="Dou D."/>
            <person name="Dickerman A.W."/>
            <person name="Dubchak I.L."/>
            <person name="Garbelotto M."/>
            <person name="Gijzen M."/>
            <person name="Gordon S.G."/>
            <person name="Govers F."/>
            <person name="Grunwald N.J."/>
            <person name="Huang W."/>
            <person name="Ivors K.L."/>
            <person name="Jones R.W."/>
            <person name="Kamoun S."/>
            <person name="Krampis K."/>
            <person name="Lamour K.H."/>
            <person name="Lee M.K."/>
            <person name="McDonald W.H."/>
            <person name="Medina M."/>
            <person name="Meijer H.J."/>
            <person name="Nordberg E.K."/>
            <person name="Maclean D.J."/>
            <person name="Ospina-Giraldo M.D."/>
            <person name="Morris P.F."/>
            <person name="Phuntumart V."/>
            <person name="Putnam N.H."/>
            <person name="Rash S."/>
            <person name="Rose J.K."/>
            <person name="Sakihama Y."/>
            <person name="Salamov A.A."/>
            <person name="Savidor A."/>
            <person name="Scheuring C.F."/>
            <person name="Smith B.M."/>
            <person name="Sobral B.W."/>
            <person name="Terry A."/>
            <person name="Torto-Alalibo T.A."/>
            <person name="Win J."/>
            <person name="Xu Z."/>
            <person name="Zhang H."/>
            <person name="Grigoriev I.V."/>
            <person name="Rokhsar D.S."/>
            <person name="Boore J.L."/>
        </authorList>
    </citation>
    <scope>NUCLEOTIDE SEQUENCE [LARGE SCALE GENOMIC DNA]</scope>
    <source>
        <strain evidence="10">Pr102</strain>
    </source>
</reference>
<evidence type="ECO:0000256" key="2">
    <source>
        <dbReference type="ARBA" id="ARBA00022679"/>
    </source>
</evidence>
<feature type="domain" description="EF-hand" evidence="8">
    <location>
        <begin position="39"/>
        <end position="74"/>
    </location>
</feature>
<dbReference type="AlphaFoldDB" id="H3GZB8"/>
<dbReference type="VEuPathDB" id="FungiDB:KRP22_14985"/>
<evidence type="ECO:0000259" key="8">
    <source>
        <dbReference type="PROSITE" id="PS50222"/>
    </source>
</evidence>
<dbReference type="Pfam" id="PF00069">
    <property type="entry name" value="Pkinase"/>
    <property type="match status" value="1"/>
</dbReference>
<dbReference type="STRING" id="164328.H3GZB8"/>
<dbReference type="SUPFAM" id="SSF56112">
    <property type="entry name" value="Protein kinase-like (PK-like)"/>
    <property type="match status" value="1"/>
</dbReference>
<evidence type="ECO:0000256" key="6">
    <source>
        <dbReference type="ARBA" id="ARBA00024334"/>
    </source>
</evidence>
<dbReference type="PROSITE" id="PS50222">
    <property type="entry name" value="EF_HAND_2"/>
    <property type="match status" value="1"/>
</dbReference>
<dbReference type="Gene3D" id="1.10.510.10">
    <property type="entry name" value="Transferase(Phosphotransferase) domain 1"/>
    <property type="match status" value="1"/>
</dbReference>